<dbReference type="Proteomes" id="UP000824998">
    <property type="component" value="Unassembled WGS sequence"/>
</dbReference>
<evidence type="ECO:0000256" key="1">
    <source>
        <dbReference type="SAM" id="MobiDB-lite"/>
    </source>
</evidence>
<dbReference type="OrthoDB" id="4497263at2759"/>
<keyword evidence="4" id="KW-1185">Reference proteome</keyword>
<name>A0A9P7YGB0_9HELO</name>
<accession>A0A9P7YGB0</accession>
<reference evidence="3" key="1">
    <citation type="journal article" date="2021" name="IMA Fungus">
        <title>Genomic characterization of three marine fungi, including Emericellopsis atlantica sp. nov. with signatures of a generalist lifestyle and marine biomass degradation.</title>
        <authorList>
            <person name="Hagestad O.C."/>
            <person name="Hou L."/>
            <person name="Andersen J.H."/>
            <person name="Hansen E.H."/>
            <person name="Altermark B."/>
            <person name="Li C."/>
            <person name="Kuhnert E."/>
            <person name="Cox R.J."/>
            <person name="Crous P.W."/>
            <person name="Spatafora J.W."/>
            <person name="Lail K."/>
            <person name="Amirebrahimi M."/>
            <person name="Lipzen A."/>
            <person name="Pangilinan J."/>
            <person name="Andreopoulos W."/>
            <person name="Hayes R.D."/>
            <person name="Ng V."/>
            <person name="Grigoriev I.V."/>
            <person name="Jackson S.A."/>
            <person name="Sutton T.D.S."/>
            <person name="Dobson A.D.W."/>
            <person name="Rama T."/>
        </authorList>
    </citation>
    <scope>NUCLEOTIDE SEQUENCE</scope>
    <source>
        <strain evidence="3">TRa018bII</strain>
    </source>
</reference>
<dbReference type="EMBL" id="MU251514">
    <property type="protein sequence ID" value="KAG9233139.1"/>
    <property type="molecule type" value="Genomic_DNA"/>
</dbReference>
<protein>
    <submittedName>
        <fullName evidence="3">Uncharacterized protein</fullName>
    </submittedName>
</protein>
<evidence type="ECO:0000313" key="4">
    <source>
        <dbReference type="Proteomes" id="UP000824998"/>
    </source>
</evidence>
<comment type="caution">
    <text evidence="3">The sequence shown here is derived from an EMBL/GenBank/DDBJ whole genome shotgun (WGS) entry which is preliminary data.</text>
</comment>
<gene>
    <name evidence="3" type="ORF">BJ875DRAFT_442536</name>
</gene>
<sequence length="327" mass="34680">MTTVPGPQTINGIITNWLALTIPGPPAFRCSSLLYFLPGEVSRIVAFDPSYEKWINTSVNCVASEASLWWHQHSDGVTTDVNLGPFSCPNGFSESLINTARDNRESEYVYAGTLKPAAILGQCFSPLKLGQAIVARITANSNLNSWTDTAVSINSTTSKSVVAAHVNGFVFKAEGSTVPASASATTTQPASIPSTASIAPINTPSIVIPTETAGALTAGVTSEPLNSGANIGIGVAVSIGVIGIICFLATIILPRRRNGHRQPPFATELLTTSAPSQSKGSSFFNRNRSVLDPHRGHVYEVPGARKQESNQPQEMWVSPTHGVRRLE</sequence>
<feature type="transmembrane region" description="Helical" evidence="2">
    <location>
        <begin position="231"/>
        <end position="253"/>
    </location>
</feature>
<keyword evidence="2" id="KW-0472">Membrane</keyword>
<dbReference type="AlphaFoldDB" id="A0A9P7YGB0"/>
<evidence type="ECO:0000313" key="3">
    <source>
        <dbReference type="EMBL" id="KAG9233139.1"/>
    </source>
</evidence>
<organism evidence="3 4">
    <name type="scientific">Amylocarpus encephaloides</name>
    <dbReference type="NCBI Taxonomy" id="45428"/>
    <lineage>
        <taxon>Eukaryota</taxon>
        <taxon>Fungi</taxon>
        <taxon>Dikarya</taxon>
        <taxon>Ascomycota</taxon>
        <taxon>Pezizomycotina</taxon>
        <taxon>Leotiomycetes</taxon>
        <taxon>Helotiales</taxon>
        <taxon>Helotiales incertae sedis</taxon>
        <taxon>Amylocarpus</taxon>
    </lineage>
</organism>
<evidence type="ECO:0000256" key="2">
    <source>
        <dbReference type="SAM" id="Phobius"/>
    </source>
</evidence>
<keyword evidence="2" id="KW-0812">Transmembrane</keyword>
<feature type="region of interest" description="Disordered" evidence="1">
    <location>
        <begin position="303"/>
        <end position="327"/>
    </location>
</feature>
<proteinExistence type="predicted"/>
<keyword evidence="2" id="KW-1133">Transmembrane helix</keyword>